<dbReference type="AlphaFoldDB" id="A0A2T0TU04"/>
<comment type="caution">
    <text evidence="1">The sequence shown here is derived from an EMBL/GenBank/DDBJ whole genome shotgun (WGS) entry which is preliminary data.</text>
</comment>
<gene>
    <name evidence="1" type="ORF">B0I27_11221</name>
</gene>
<name>A0A2T0TU04_9SPHI</name>
<dbReference type="Proteomes" id="UP000238034">
    <property type="component" value="Unassembled WGS sequence"/>
</dbReference>
<evidence type="ECO:0000313" key="1">
    <source>
        <dbReference type="EMBL" id="PRY49137.1"/>
    </source>
</evidence>
<protein>
    <submittedName>
        <fullName evidence="1">Uncharacterized protein</fullName>
    </submittedName>
</protein>
<dbReference type="EMBL" id="PVTH01000012">
    <property type="protein sequence ID" value="PRY49137.1"/>
    <property type="molecule type" value="Genomic_DNA"/>
</dbReference>
<proteinExistence type="predicted"/>
<sequence>MIVFRLDSELLWNFSEFLSELLQTLFRSPSEQLQIFFRPLSQLLPGSLLVSRILAFPKSRLIDAAAPSLGRITFDIYRSWYDVGTELTRT</sequence>
<organism evidence="1 2">
    <name type="scientific">Arcticibacter pallidicorallinus</name>
    <dbReference type="NCBI Taxonomy" id="1259464"/>
    <lineage>
        <taxon>Bacteria</taxon>
        <taxon>Pseudomonadati</taxon>
        <taxon>Bacteroidota</taxon>
        <taxon>Sphingobacteriia</taxon>
        <taxon>Sphingobacteriales</taxon>
        <taxon>Sphingobacteriaceae</taxon>
        <taxon>Arcticibacter</taxon>
    </lineage>
</organism>
<reference evidence="1 2" key="1">
    <citation type="submission" date="2018-03" db="EMBL/GenBank/DDBJ databases">
        <title>Genomic Encyclopedia of Type Strains, Phase III (KMG-III): the genomes of soil and plant-associated and newly described type strains.</title>
        <authorList>
            <person name="Whitman W."/>
        </authorList>
    </citation>
    <scope>NUCLEOTIDE SEQUENCE [LARGE SCALE GENOMIC DNA]</scope>
    <source>
        <strain evidence="1 2">CGMCC 1.9313</strain>
    </source>
</reference>
<accession>A0A2T0TU04</accession>
<evidence type="ECO:0000313" key="2">
    <source>
        <dbReference type="Proteomes" id="UP000238034"/>
    </source>
</evidence>
<keyword evidence="2" id="KW-1185">Reference proteome</keyword>